<evidence type="ECO:0000256" key="5">
    <source>
        <dbReference type="PROSITE-ProRule" id="PRU01016"/>
    </source>
</evidence>
<dbReference type="InterPro" id="IPR001525">
    <property type="entry name" value="C5_MeTfrase"/>
</dbReference>
<dbReference type="AlphaFoldDB" id="A0A8R2D6B5"/>
<comment type="similarity">
    <text evidence="5">Belongs to the class I-like SAM-binding methyltransferase superfamily. C5-methyltransferase family.</text>
</comment>
<feature type="region of interest" description="Disordered" evidence="6">
    <location>
        <begin position="1"/>
        <end position="54"/>
    </location>
</feature>
<dbReference type="Pfam" id="PF00145">
    <property type="entry name" value="DNA_methylase"/>
    <property type="match status" value="1"/>
</dbReference>
<dbReference type="GO" id="GO:0003886">
    <property type="term" value="F:DNA (cytosine-5-)-methyltransferase activity"/>
    <property type="evidence" value="ECO:0007669"/>
    <property type="project" value="UniProtKB-EC"/>
</dbReference>
<dbReference type="InterPro" id="IPR029063">
    <property type="entry name" value="SAM-dependent_MTases_sf"/>
</dbReference>
<dbReference type="OrthoDB" id="641149at2759"/>
<sequence>MADNQSSDMEVDGNESTTVYSSKARTSELPWLRSSSRAKTSKLPRITSSSNPKPSKLPRLRVLSLFDGIGTGYYALLKLGFDIEVIYASEIDKDALMVTKYHFSDNIKQLGSVTEITTKMLDQIAPINLLFGGSPCSDLSGVNYRKKGLFDPKGTGILFYDYYRIWNYLSVKAARENTPFYWLYENVASMEIKNKDTISKFFECQPIVLDSLHFSPQRRKRYFWSSLPGITMLPHIQKTNYATNAPKLEDYLEKNLDRQANVEIVGTITSKRSCLQDSKSRNPVCQDGQYTGLFITEIEAIFGLPPHFTDVGDLSISSRQKLLGRAWSVQVIIDILDMLSGLFAKK</sequence>
<dbReference type="SUPFAM" id="SSF53335">
    <property type="entry name" value="S-adenosyl-L-methionine-dependent methyltransferases"/>
    <property type="match status" value="1"/>
</dbReference>
<dbReference type="InterPro" id="IPR050390">
    <property type="entry name" value="C5-Methyltransferase"/>
</dbReference>
<accession>A0A8R2D6B5</accession>
<name>A0A8R2D6B5_ACYPI</name>
<evidence type="ECO:0000256" key="3">
    <source>
        <dbReference type="ARBA" id="ARBA00022679"/>
    </source>
</evidence>
<dbReference type="GO" id="GO:0032259">
    <property type="term" value="P:methylation"/>
    <property type="evidence" value="ECO:0007669"/>
    <property type="project" value="UniProtKB-KW"/>
</dbReference>
<dbReference type="KEGG" id="api:100572675"/>
<evidence type="ECO:0000313" key="7">
    <source>
        <dbReference type="EnsemblMetazoa" id="XP_016662566.1"/>
    </source>
</evidence>
<organism evidence="7 8">
    <name type="scientific">Acyrthosiphon pisum</name>
    <name type="common">Pea aphid</name>
    <dbReference type="NCBI Taxonomy" id="7029"/>
    <lineage>
        <taxon>Eukaryota</taxon>
        <taxon>Metazoa</taxon>
        <taxon>Ecdysozoa</taxon>
        <taxon>Arthropoda</taxon>
        <taxon>Hexapoda</taxon>
        <taxon>Insecta</taxon>
        <taxon>Pterygota</taxon>
        <taxon>Neoptera</taxon>
        <taxon>Paraneoptera</taxon>
        <taxon>Hemiptera</taxon>
        <taxon>Sternorrhyncha</taxon>
        <taxon>Aphidomorpha</taxon>
        <taxon>Aphidoidea</taxon>
        <taxon>Aphididae</taxon>
        <taxon>Macrosiphini</taxon>
        <taxon>Acyrthosiphon</taxon>
    </lineage>
</organism>
<dbReference type="PANTHER" id="PTHR23068:SF25">
    <property type="entry name" value="DNA (CYTOSINE-5)-METHYLTRANSFERASE DRM2"/>
    <property type="match status" value="1"/>
</dbReference>
<keyword evidence="3 5" id="KW-0808">Transferase</keyword>
<keyword evidence="4 5" id="KW-0949">S-adenosyl-L-methionine</keyword>
<dbReference type="GO" id="GO:0005634">
    <property type="term" value="C:nucleus"/>
    <property type="evidence" value="ECO:0007669"/>
    <property type="project" value="TreeGrafter"/>
</dbReference>
<keyword evidence="8" id="KW-1185">Reference proteome</keyword>
<evidence type="ECO:0000256" key="6">
    <source>
        <dbReference type="SAM" id="MobiDB-lite"/>
    </source>
</evidence>
<reference evidence="8" key="1">
    <citation type="submission" date="2010-06" db="EMBL/GenBank/DDBJ databases">
        <authorList>
            <person name="Jiang H."/>
            <person name="Abraham K."/>
            <person name="Ali S."/>
            <person name="Alsbrooks S.L."/>
            <person name="Anim B.N."/>
            <person name="Anosike U.S."/>
            <person name="Attaway T."/>
            <person name="Bandaranaike D.P."/>
            <person name="Battles P.K."/>
            <person name="Bell S.N."/>
            <person name="Bell A.V."/>
            <person name="Beltran B."/>
            <person name="Bickham C."/>
            <person name="Bustamante Y."/>
            <person name="Caleb T."/>
            <person name="Canada A."/>
            <person name="Cardenas V."/>
            <person name="Carter K."/>
            <person name="Chacko J."/>
            <person name="Chandrabose M.N."/>
            <person name="Chavez D."/>
            <person name="Chavez A."/>
            <person name="Chen L."/>
            <person name="Chu H.-S."/>
            <person name="Claassen K.J."/>
            <person name="Cockrell R."/>
            <person name="Collins M."/>
            <person name="Cooper J.A."/>
            <person name="Cree A."/>
            <person name="Curry S.M."/>
            <person name="Da Y."/>
            <person name="Dao M.D."/>
            <person name="Das B."/>
            <person name="Davila M.-L."/>
            <person name="Davy-Carroll L."/>
            <person name="Denson S."/>
            <person name="Dinh H."/>
            <person name="Ebong V.E."/>
            <person name="Edwards J.R."/>
            <person name="Egan A."/>
            <person name="El-Daye J."/>
            <person name="Escobedo L."/>
            <person name="Fernandez S."/>
            <person name="Fernando P.R."/>
            <person name="Flagg N."/>
            <person name="Forbes L.D."/>
            <person name="Fowler R.G."/>
            <person name="Fu Q."/>
            <person name="Gabisi R.A."/>
            <person name="Ganer J."/>
            <person name="Garbino Pronczuk A."/>
            <person name="Garcia R.M."/>
            <person name="Garner T."/>
            <person name="Garrett T.E."/>
            <person name="Gonzalez D.A."/>
            <person name="Hamid H."/>
            <person name="Hawkins E.S."/>
            <person name="Hirani K."/>
            <person name="Hogues M.E."/>
            <person name="Hollins B."/>
            <person name="Hsiao C.-H."/>
            <person name="Jabil R."/>
            <person name="James M.L."/>
            <person name="Jhangiani S.N."/>
            <person name="Johnson B."/>
            <person name="Johnson Q."/>
            <person name="Joshi V."/>
            <person name="Kalu J.B."/>
            <person name="Kam C."/>
            <person name="Kashfia A."/>
            <person name="Keebler J."/>
            <person name="Kisamo H."/>
            <person name="Kovar C.L."/>
            <person name="Lago L.A."/>
            <person name="Lai C.-Y."/>
            <person name="Laidlaw J."/>
            <person name="Lara F."/>
            <person name="Le T.-K."/>
            <person name="Lee S.L."/>
            <person name="Legall F.H."/>
            <person name="Lemon S.J."/>
            <person name="Lewis L.R."/>
            <person name="Li B."/>
            <person name="Liu Y."/>
            <person name="Liu Y.-S."/>
            <person name="Lopez J."/>
            <person name="Lozado R.J."/>
            <person name="Lu J."/>
            <person name="Madu R.C."/>
            <person name="Maheshwari M."/>
            <person name="Maheshwari R."/>
            <person name="Malloy K."/>
            <person name="Martinez E."/>
            <person name="Mathew T."/>
            <person name="Mercado I.C."/>
            <person name="Mercado C."/>
            <person name="Meyer B."/>
            <person name="Montgomery K."/>
            <person name="Morgan M.B."/>
            <person name="Munidasa M."/>
            <person name="Nazareth L.V."/>
            <person name="Nelson J."/>
            <person name="Ng B.M."/>
            <person name="Nguyen N.B."/>
            <person name="Nguyen P.Q."/>
            <person name="Nguyen T."/>
            <person name="Obregon M."/>
            <person name="Okwuonu G.O."/>
            <person name="Onwere C.G."/>
            <person name="Orozco G."/>
            <person name="Parra A."/>
            <person name="Patel S."/>
            <person name="Patil S."/>
            <person name="Perez A."/>
            <person name="Perez Y."/>
            <person name="Pham C."/>
            <person name="Primus E.L."/>
            <person name="Pu L.-L."/>
            <person name="Puazo M."/>
            <person name="Qin X."/>
            <person name="Quiroz J.B."/>
            <person name="Reese J."/>
            <person name="Richards S."/>
            <person name="Rives C.M."/>
            <person name="Robberts R."/>
            <person name="Ruiz S.J."/>
            <person name="Ruiz M.J."/>
            <person name="Santibanez J."/>
            <person name="Schneider B.W."/>
            <person name="Sisson I."/>
            <person name="Smith M."/>
            <person name="Sodergren E."/>
            <person name="Song X.-Z."/>
            <person name="Song B.B."/>
            <person name="Summersgill H."/>
            <person name="Thelus R."/>
            <person name="Thornton R.D."/>
            <person name="Trejos Z.Y."/>
            <person name="Usmani K."/>
            <person name="Vattathil S."/>
            <person name="Villasana D."/>
            <person name="Walker D.L."/>
            <person name="Wang S."/>
            <person name="Wang K."/>
            <person name="White C.S."/>
            <person name="Williams A.C."/>
            <person name="Williamson J."/>
            <person name="Wilson K."/>
            <person name="Woghiren I.O."/>
            <person name="Woodworth J.R."/>
            <person name="Worley K.C."/>
            <person name="Wright R.A."/>
            <person name="Wu W."/>
            <person name="Young L."/>
            <person name="Zhang L."/>
            <person name="Zhang J."/>
            <person name="Zhu Y."/>
            <person name="Muzny D.M."/>
            <person name="Weinstock G."/>
            <person name="Gibbs R.A."/>
        </authorList>
    </citation>
    <scope>NUCLEOTIDE SEQUENCE [LARGE SCALE GENOMIC DNA]</scope>
    <source>
        <strain evidence="8">LSR1</strain>
    </source>
</reference>
<dbReference type="PANTHER" id="PTHR23068">
    <property type="entry name" value="DNA CYTOSINE-5- -METHYLTRANSFERASE 3-RELATED"/>
    <property type="match status" value="1"/>
</dbReference>
<feature type="compositionally biased region" description="Polar residues" evidence="6">
    <location>
        <begin position="1"/>
        <end position="24"/>
    </location>
</feature>
<dbReference type="Gene3D" id="3.40.50.150">
    <property type="entry name" value="Vaccinia Virus protein VP39"/>
    <property type="match status" value="1"/>
</dbReference>
<dbReference type="Proteomes" id="UP000007819">
    <property type="component" value="Chromosome X"/>
</dbReference>
<evidence type="ECO:0000313" key="8">
    <source>
        <dbReference type="Proteomes" id="UP000007819"/>
    </source>
</evidence>
<dbReference type="PROSITE" id="PS00094">
    <property type="entry name" value="C5_MTASE_1"/>
    <property type="match status" value="1"/>
</dbReference>
<dbReference type="Gene3D" id="2.20.70.90">
    <property type="match status" value="1"/>
</dbReference>
<dbReference type="GeneID" id="100572675"/>
<dbReference type="RefSeq" id="XP_016662566.1">
    <property type="nucleotide sequence ID" value="XM_016807077.1"/>
</dbReference>
<reference evidence="7" key="2">
    <citation type="submission" date="2022-06" db="UniProtKB">
        <authorList>
            <consortium name="EnsemblMetazoa"/>
        </authorList>
    </citation>
    <scope>IDENTIFICATION</scope>
</reference>
<keyword evidence="2 5" id="KW-0489">Methyltransferase</keyword>
<evidence type="ECO:0000256" key="4">
    <source>
        <dbReference type="ARBA" id="ARBA00022691"/>
    </source>
</evidence>
<dbReference type="PROSITE" id="PS51679">
    <property type="entry name" value="SAM_MT_C5"/>
    <property type="match status" value="1"/>
</dbReference>
<dbReference type="EC" id="2.1.1.37" evidence="1"/>
<proteinExistence type="inferred from homology"/>
<evidence type="ECO:0000256" key="1">
    <source>
        <dbReference type="ARBA" id="ARBA00011975"/>
    </source>
</evidence>
<evidence type="ECO:0000256" key="2">
    <source>
        <dbReference type="ARBA" id="ARBA00022603"/>
    </source>
</evidence>
<feature type="active site" evidence="5">
    <location>
        <position position="136"/>
    </location>
</feature>
<dbReference type="EnsemblMetazoa" id="XM_016807077.2">
    <property type="protein sequence ID" value="XP_016662566.1"/>
    <property type="gene ID" value="LOC100572675"/>
</dbReference>
<dbReference type="InterPro" id="IPR018117">
    <property type="entry name" value="C5_DNA_meth_AS"/>
</dbReference>
<protein>
    <recommendedName>
        <fullName evidence="1">DNA (cytosine-5-)-methyltransferase</fullName>
        <ecNumber evidence="1">2.1.1.37</ecNumber>
    </recommendedName>
</protein>
<dbReference type="OMA" id="IWITEIE"/>